<reference evidence="1 2" key="1">
    <citation type="submission" date="2017-07" db="EMBL/GenBank/DDBJ databases">
        <title>Phylogenetic study on the rhizospheric bacterium Ochrobactrum sp. A44.</title>
        <authorList>
            <person name="Krzyzanowska D.M."/>
            <person name="Ossowicki A."/>
            <person name="Rajewska M."/>
            <person name="Maciag T."/>
            <person name="Kaczynski Z."/>
            <person name="Czerwicka M."/>
            <person name="Jafra S."/>
        </authorList>
    </citation>
    <scope>NUCLEOTIDE SEQUENCE [LARGE SCALE GENOMIC DNA]</scope>
    <source>
        <strain evidence="1 2">OgA9a</strain>
    </source>
</reference>
<dbReference type="Proteomes" id="UP000216478">
    <property type="component" value="Unassembled WGS sequence"/>
</dbReference>
<evidence type="ECO:0000313" key="2">
    <source>
        <dbReference type="Proteomes" id="UP000216478"/>
    </source>
</evidence>
<keyword evidence="2" id="KW-1185">Reference proteome</keyword>
<organism evidence="1 2">
    <name type="scientific">Brucella grignonensis</name>
    <dbReference type="NCBI Taxonomy" id="94627"/>
    <lineage>
        <taxon>Bacteria</taxon>
        <taxon>Pseudomonadati</taxon>
        <taxon>Pseudomonadota</taxon>
        <taxon>Alphaproteobacteria</taxon>
        <taxon>Hyphomicrobiales</taxon>
        <taxon>Brucellaceae</taxon>
        <taxon>Brucella/Ochrobactrum group</taxon>
        <taxon>Brucella</taxon>
    </lineage>
</organism>
<dbReference type="EMBL" id="NNRL01000147">
    <property type="protein sequence ID" value="OYR17351.1"/>
    <property type="molecule type" value="Genomic_DNA"/>
</dbReference>
<accession>A0A256FSE3</accession>
<protein>
    <submittedName>
        <fullName evidence="1">Uncharacterized protein</fullName>
    </submittedName>
</protein>
<evidence type="ECO:0000313" key="1">
    <source>
        <dbReference type="EMBL" id="OYR17351.1"/>
    </source>
</evidence>
<name>A0A256FSE3_9HYPH</name>
<gene>
    <name evidence="1" type="ORF">CEV33_3807</name>
</gene>
<sequence>MHFFLFKLTSSRAMQLGHYEMNMPSCSSPQRCFCVVELPDF</sequence>
<proteinExistence type="predicted"/>
<comment type="caution">
    <text evidence="1">The sequence shown here is derived from an EMBL/GenBank/DDBJ whole genome shotgun (WGS) entry which is preliminary data.</text>
</comment>
<dbReference type="AlphaFoldDB" id="A0A256FSE3"/>